<keyword evidence="2" id="KW-1185">Reference proteome</keyword>
<dbReference type="AlphaFoldDB" id="A0A6A7N2R3"/>
<accession>A0A6A7N2R3</accession>
<dbReference type="RefSeq" id="WP_152838574.1">
    <property type="nucleotide sequence ID" value="NZ_WHUG01000005.1"/>
</dbReference>
<gene>
    <name evidence="1" type="ORF">GEV02_14020</name>
</gene>
<evidence type="ECO:0000313" key="1">
    <source>
        <dbReference type="EMBL" id="MQA39267.1"/>
    </source>
</evidence>
<dbReference type="EMBL" id="WHUG01000005">
    <property type="protein sequence ID" value="MQA39267.1"/>
    <property type="molecule type" value="Genomic_DNA"/>
</dbReference>
<name>A0A6A7N2R3_9BURK</name>
<comment type="caution">
    <text evidence="1">The sequence shown here is derived from an EMBL/GenBank/DDBJ whole genome shotgun (WGS) entry which is preliminary data.</text>
</comment>
<proteinExistence type="predicted"/>
<evidence type="ECO:0000313" key="2">
    <source>
        <dbReference type="Proteomes" id="UP000440498"/>
    </source>
</evidence>
<protein>
    <submittedName>
        <fullName evidence="1">Uncharacterized protein</fullName>
    </submittedName>
</protein>
<dbReference type="Proteomes" id="UP000440498">
    <property type="component" value="Unassembled WGS sequence"/>
</dbReference>
<sequence length="410" mass="45458">MKKKKILGGVLLFALAVFVIGDIYDRYPHAKDVKDLPKGKPVIVLSFQGAPPDDLQYMSVILSYSASRPDDKGVSREKSCNGIILHVHPCSVFVEARAAYPTGYVDRERGEVSFPFDVAIDGPGAYRLDSFAVFDNKYRYVDRKNGDDTQYGDFSVNGRNFTLAQSTGGAAHAAGFVRHTDVAKNALIRTSPGTFDIEGEATVIPYLPDGERLHRALAELRQKKYEDPDNKPVGFIDRNGHFVMAAMTAGHMEMGPENCGLRESEPLGRALAKKPLFKKIERASVTPDPASDQDSCYEIRVSDRGDDWHTYFVRSRGNKIFARRSDSLRANYIDAMWVDKKLIYAFSLKQDRTKGDDAPASVHFLDDEFIKIYPDEKRNFPAGELEQLESAVGQITAAKAGETGRGKSGA</sequence>
<organism evidence="1 2">
    <name type="scientific">Rugamonas aquatica</name>
    <dbReference type="NCBI Taxonomy" id="2743357"/>
    <lineage>
        <taxon>Bacteria</taxon>
        <taxon>Pseudomonadati</taxon>
        <taxon>Pseudomonadota</taxon>
        <taxon>Betaproteobacteria</taxon>
        <taxon>Burkholderiales</taxon>
        <taxon>Oxalobacteraceae</taxon>
        <taxon>Telluria group</taxon>
        <taxon>Rugamonas</taxon>
    </lineage>
</organism>
<reference evidence="1 2" key="1">
    <citation type="submission" date="2019-10" db="EMBL/GenBank/DDBJ databases">
        <title>Two novel species isolated from a subtropical stream in China.</title>
        <authorList>
            <person name="Lu H."/>
        </authorList>
    </citation>
    <scope>NUCLEOTIDE SEQUENCE [LARGE SCALE GENOMIC DNA]</scope>
    <source>
        <strain evidence="1 2">FT29W</strain>
    </source>
</reference>